<proteinExistence type="predicted"/>
<feature type="compositionally biased region" description="Polar residues" evidence="1">
    <location>
        <begin position="1"/>
        <end position="10"/>
    </location>
</feature>
<dbReference type="Proteomes" id="UP000729402">
    <property type="component" value="Unassembled WGS sequence"/>
</dbReference>
<feature type="compositionally biased region" description="Acidic residues" evidence="1">
    <location>
        <begin position="40"/>
        <end position="52"/>
    </location>
</feature>
<dbReference type="AlphaFoldDB" id="A0A8J5SVZ7"/>
<evidence type="ECO:0000313" key="2">
    <source>
        <dbReference type="EMBL" id="KAG8076377.1"/>
    </source>
</evidence>
<accession>A0A8J5SVZ7</accession>
<gene>
    <name evidence="2" type="ORF">GUJ93_ZPchr0006g42590</name>
</gene>
<evidence type="ECO:0000256" key="1">
    <source>
        <dbReference type="SAM" id="MobiDB-lite"/>
    </source>
</evidence>
<feature type="region of interest" description="Disordered" evidence="1">
    <location>
        <begin position="1"/>
        <end position="105"/>
    </location>
</feature>
<evidence type="ECO:0000313" key="3">
    <source>
        <dbReference type="Proteomes" id="UP000729402"/>
    </source>
</evidence>
<name>A0A8J5SVZ7_ZIZPA</name>
<comment type="caution">
    <text evidence="2">The sequence shown here is derived from an EMBL/GenBank/DDBJ whole genome shotgun (WGS) entry which is preliminary data.</text>
</comment>
<feature type="compositionally biased region" description="Gly residues" evidence="1">
    <location>
        <begin position="68"/>
        <end position="79"/>
    </location>
</feature>
<feature type="compositionally biased region" description="Basic and acidic residues" evidence="1">
    <location>
        <begin position="18"/>
        <end position="39"/>
    </location>
</feature>
<reference evidence="2" key="2">
    <citation type="submission" date="2021-02" db="EMBL/GenBank/DDBJ databases">
        <authorList>
            <person name="Kimball J.A."/>
            <person name="Haas M.W."/>
            <person name="Macchietto M."/>
            <person name="Kono T."/>
            <person name="Duquette J."/>
            <person name="Shao M."/>
        </authorList>
    </citation>
    <scope>NUCLEOTIDE SEQUENCE</scope>
    <source>
        <tissue evidence="2">Fresh leaf tissue</tissue>
    </source>
</reference>
<keyword evidence="3" id="KW-1185">Reference proteome</keyword>
<sequence length="135" mass="14190">MTAAGQSNEGQEIEDVADFLKREDQDFEEAMKESGKENSDEKEDNNDNEEPDIGTSEGCSEVGPPKVFGGGYLRRGFGGTSEATDRFVAGEPRSSGRLDARGAGSSVTVAAKGVRVGPRVEACQVKAESAERGSG</sequence>
<organism evidence="2 3">
    <name type="scientific">Zizania palustris</name>
    <name type="common">Northern wild rice</name>
    <dbReference type="NCBI Taxonomy" id="103762"/>
    <lineage>
        <taxon>Eukaryota</taxon>
        <taxon>Viridiplantae</taxon>
        <taxon>Streptophyta</taxon>
        <taxon>Embryophyta</taxon>
        <taxon>Tracheophyta</taxon>
        <taxon>Spermatophyta</taxon>
        <taxon>Magnoliopsida</taxon>
        <taxon>Liliopsida</taxon>
        <taxon>Poales</taxon>
        <taxon>Poaceae</taxon>
        <taxon>BOP clade</taxon>
        <taxon>Oryzoideae</taxon>
        <taxon>Oryzeae</taxon>
        <taxon>Zizaniinae</taxon>
        <taxon>Zizania</taxon>
    </lineage>
</organism>
<dbReference type="EMBL" id="JAAALK010000283">
    <property type="protein sequence ID" value="KAG8076377.1"/>
    <property type="molecule type" value="Genomic_DNA"/>
</dbReference>
<protein>
    <submittedName>
        <fullName evidence="2">Uncharacterized protein</fullName>
    </submittedName>
</protein>
<reference evidence="2" key="1">
    <citation type="journal article" date="2021" name="bioRxiv">
        <title>Whole Genome Assembly and Annotation of Northern Wild Rice, Zizania palustris L., Supports a Whole Genome Duplication in the Zizania Genus.</title>
        <authorList>
            <person name="Haas M."/>
            <person name="Kono T."/>
            <person name="Macchietto M."/>
            <person name="Millas R."/>
            <person name="McGilp L."/>
            <person name="Shao M."/>
            <person name="Duquette J."/>
            <person name="Hirsch C.N."/>
            <person name="Kimball J."/>
        </authorList>
    </citation>
    <scope>NUCLEOTIDE SEQUENCE</scope>
    <source>
        <tissue evidence="2">Fresh leaf tissue</tissue>
    </source>
</reference>